<accession>D2VYD9</accession>
<reference evidence="10 11" key="1">
    <citation type="journal article" date="2010" name="Cell">
        <title>The genome of Naegleria gruberi illuminates early eukaryotic versatility.</title>
        <authorList>
            <person name="Fritz-Laylin L.K."/>
            <person name="Prochnik S.E."/>
            <person name="Ginger M.L."/>
            <person name="Dacks J.B."/>
            <person name="Carpenter M.L."/>
            <person name="Field M.C."/>
            <person name="Kuo A."/>
            <person name="Paredez A."/>
            <person name="Chapman J."/>
            <person name="Pham J."/>
            <person name="Shu S."/>
            <person name="Neupane R."/>
            <person name="Cipriano M."/>
            <person name="Mancuso J."/>
            <person name="Tu H."/>
            <person name="Salamov A."/>
            <person name="Lindquist E."/>
            <person name="Shapiro H."/>
            <person name="Lucas S."/>
            <person name="Grigoriev I.V."/>
            <person name="Cande W.Z."/>
            <person name="Fulton C."/>
            <person name="Rokhsar D.S."/>
            <person name="Dawson S.C."/>
        </authorList>
    </citation>
    <scope>NUCLEOTIDE SEQUENCE [LARGE SCALE GENOMIC DNA]</scope>
    <source>
        <strain evidence="10 11">NEG-M</strain>
    </source>
</reference>
<name>D2VYD9_NAEGR</name>
<keyword evidence="5 8" id="KW-1133">Transmembrane helix</keyword>
<evidence type="ECO:0000256" key="7">
    <source>
        <dbReference type="ARBA" id="ARBA00023180"/>
    </source>
</evidence>
<dbReference type="InterPro" id="IPR050932">
    <property type="entry name" value="TM2D1-3-like"/>
</dbReference>
<evidence type="ECO:0000313" key="11">
    <source>
        <dbReference type="Proteomes" id="UP000006671"/>
    </source>
</evidence>
<evidence type="ECO:0000256" key="1">
    <source>
        <dbReference type="ARBA" id="ARBA00004141"/>
    </source>
</evidence>
<dbReference type="KEGG" id="ngr:NAEGRDRAFT_74086"/>
<keyword evidence="6 8" id="KW-0472">Membrane</keyword>
<dbReference type="InParanoid" id="D2VYD9"/>
<organism evidence="11">
    <name type="scientific">Naegleria gruberi</name>
    <name type="common">Amoeba</name>
    <dbReference type="NCBI Taxonomy" id="5762"/>
    <lineage>
        <taxon>Eukaryota</taxon>
        <taxon>Discoba</taxon>
        <taxon>Heterolobosea</taxon>
        <taxon>Tetramitia</taxon>
        <taxon>Eutetramitia</taxon>
        <taxon>Vahlkampfiidae</taxon>
        <taxon>Naegleria</taxon>
    </lineage>
</organism>
<keyword evidence="7" id="KW-0325">Glycoprotein</keyword>
<dbReference type="OMA" id="PIDHKGN"/>
<evidence type="ECO:0000256" key="4">
    <source>
        <dbReference type="ARBA" id="ARBA00022729"/>
    </source>
</evidence>
<comment type="subcellular location">
    <subcellularLocation>
        <location evidence="1">Membrane</location>
        <topology evidence="1">Multi-pass membrane protein</topology>
    </subcellularLocation>
</comment>
<evidence type="ECO:0000256" key="8">
    <source>
        <dbReference type="SAM" id="Phobius"/>
    </source>
</evidence>
<sequence>MSNCCCINFTRAATTLVSIPKCSNATGGEIIVDDISECVQYDPNTPLVPCLLVPNEFRVCDFPLTSPSASIPTCAYEEFIAQNGAFQNNTKYGYANCTVLASIECVGPRSWHQLFPCKTIYSNFQFVTALVLSVFAGIFGADRFYLQHIVLGVIKLLTLGGVGVWWIVDIGLLVAGIIVPADGSSWQQYY</sequence>
<gene>
    <name evidence="10" type="ORF">NAEGRDRAFT_74086</name>
</gene>
<dbReference type="AlphaFoldDB" id="D2VYD9"/>
<evidence type="ECO:0000259" key="9">
    <source>
        <dbReference type="Pfam" id="PF05154"/>
    </source>
</evidence>
<feature type="domain" description="TM2" evidence="9">
    <location>
        <begin position="126"/>
        <end position="170"/>
    </location>
</feature>
<dbReference type="GO" id="GO:0016020">
    <property type="term" value="C:membrane"/>
    <property type="evidence" value="ECO:0007669"/>
    <property type="project" value="UniProtKB-SubCell"/>
</dbReference>
<dbReference type="VEuPathDB" id="AmoebaDB:NAEGRDRAFT_74086"/>
<evidence type="ECO:0000256" key="2">
    <source>
        <dbReference type="ARBA" id="ARBA00008284"/>
    </source>
</evidence>
<keyword evidence="11" id="KW-1185">Reference proteome</keyword>
<evidence type="ECO:0000256" key="6">
    <source>
        <dbReference type="ARBA" id="ARBA00023136"/>
    </source>
</evidence>
<dbReference type="OrthoDB" id="408511at2759"/>
<dbReference type="PANTHER" id="PTHR21016">
    <property type="entry name" value="BETA-AMYLOID BINDING PROTEIN-RELATED"/>
    <property type="match status" value="1"/>
</dbReference>
<evidence type="ECO:0000256" key="3">
    <source>
        <dbReference type="ARBA" id="ARBA00022692"/>
    </source>
</evidence>
<evidence type="ECO:0000256" key="5">
    <source>
        <dbReference type="ARBA" id="ARBA00022989"/>
    </source>
</evidence>
<dbReference type="PANTHER" id="PTHR21016:SF7">
    <property type="entry name" value="TM2 DOMAIN-CONTAINING PROTEIN 3"/>
    <property type="match status" value="1"/>
</dbReference>
<proteinExistence type="inferred from homology"/>
<comment type="similarity">
    <text evidence="2">Belongs to the TM2 family.</text>
</comment>
<dbReference type="RefSeq" id="XP_002670934.1">
    <property type="nucleotide sequence ID" value="XM_002670888.1"/>
</dbReference>
<feature type="transmembrane region" description="Helical" evidence="8">
    <location>
        <begin position="120"/>
        <end position="141"/>
    </location>
</feature>
<keyword evidence="4" id="KW-0732">Signal</keyword>
<feature type="transmembrane region" description="Helical" evidence="8">
    <location>
        <begin position="153"/>
        <end position="179"/>
    </location>
</feature>
<keyword evidence="3 8" id="KW-0812">Transmembrane</keyword>
<dbReference type="Proteomes" id="UP000006671">
    <property type="component" value="Unassembled WGS sequence"/>
</dbReference>
<dbReference type="InterPro" id="IPR007829">
    <property type="entry name" value="TM2"/>
</dbReference>
<dbReference type="eggNOG" id="KOG4272">
    <property type="taxonomic scope" value="Eukaryota"/>
</dbReference>
<protein>
    <submittedName>
        <fullName evidence="10">Predicted protein</fullName>
    </submittedName>
</protein>
<evidence type="ECO:0000313" key="10">
    <source>
        <dbReference type="EMBL" id="EFC38190.1"/>
    </source>
</evidence>
<dbReference type="EMBL" id="GG738910">
    <property type="protein sequence ID" value="EFC38190.1"/>
    <property type="molecule type" value="Genomic_DNA"/>
</dbReference>
<dbReference type="Pfam" id="PF05154">
    <property type="entry name" value="TM2"/>
    <property type="match status" value="1"/>
</dbReference>
<dbReference type="GeneID" id="8857779"/>